<evidence type="ECO:0000256" key="1">
    <source>
        <dbReference type="SAM" id="MobiDB-lite"/>
    </source>
</evidence>
<feature type="compositionally biased region" description="Polar residues" evidence="1">
    <location>
        <begin position="450"/>
        <end position="460"/>
    </location>
</feature>
<proteinExistence type="predicted"/>
<dbReference type="PANTHER" id="PTHR31941">
    <property type="entry name" value="CYTOSKELETAL SIGNALING PROTEIN SLM1"/>
    <property type="match status" value="1"/>
</dbReference>
<name>F4P7K4_BATDJ</name>
<evidence type="ECO:0000313" key="3">
    <source>
        <dbReference type="Proteomes" id="UP000007241"/>
    </source>
</evidence>
<dbReference type="HOGENOM" id="CLU_509940_0_0_1"/>
<dbReference type="GO" id="GO:0030036">
    <property type="term" value="P:actin cytoskeleton organization"/>
    <property type="evidence" value="ECO:0000318"/>
    <property type="project" value="GO_Central"/>
</dbReference>
<organism evidence="2 3">
    <name type="scientific">Batrachochytrium dendrobatidis (strain JAM81 / FGSC 10211)</name>
    <name type="common">Frog chytrid fungus</name>
    <dbReference type="NCBI Taxonomy" id="684364"/>
    <lineage>
        <taxon>Eukaryota</taxon>
        <taxon>Fungi</taxon>
        <taxon>Fungi incertae sedis</taxon>
        <taxon>Chytridiomycota</taxon>
        <taxon>Chytridiomycota incertae sedis</taxon>
        <taxon>Chytridiomycetes</taxon>
        <taxon>Rhizophydiales</taxon>
        <taxon>Rhizophydiales incertae sedis</taxon>
        <taxon>Batrachochytrium</taxon>
    </lineage>
</organism>
<sequence length="545" mass="59590">MSAKNSWKWNVFVEIGNIIHNMTVVLHTYKSKYAIMIVNGLIENNFISNLLINNQQLQDPSCQYHSIWMEIRNRSKLLSINTVIQHYKADIDKLFDISLFPKKNGIQTRFAWNVNNGTDCLLLHQDSSVQTHTIQFDDKAMIVDFCIQKQSKDYIKTDIMDRFYKGNDNVPLVDPANIIYDGCDDLAIRVVRQGSLLRKEGVFKRSYRPVNAVLSTSGYLHTLPPLSSTPIGATHSDTSSAGGPFSPTGNKPDFSADSILEMPELTLDLAEYTLLPLNLGDKDPKDIVFVGKNSGMFGRDIKHKFKGKTMVESADWWTAINEHMKQMGTRTLVGTPTTQHSKPAFAGTAPLPKEGADGSTGLSQRAAASVATADAPSTSLQARLGAVVSHSKSDTIHATSGTRPVSMPAPPLPGRPKSTIVPTLRPKSGSLIDESFDDLPSRRDSLSPPISFTTTSNDQIPTPAHVADFASFPPPDTNDKTEVGNVSALSLSEQMEMKLSHATSGGHSHDDPVELDTPSPKAKLASLSTGTNNPWDTFQDESGGW</sequence>
<protein>
    <submittedName>
        <fullName evidence="2">Uncharacterized protein</fullName>
    </submittedName>
</protein>
<dbReference type="GO" id="GO:0005886">
    <property type="term" value="C:plasma membrane"/>
    <property type="evidence" value="ECO:0000318"/>
    <property type="project" value="GO_Central"/>
</dbReference>
<dbReference type="STRING" id="684364.F4P7K4"/>
<dbReference type="RefSeq" id="XP_006680372.1">
    <property type="nucleotide sequence ID" value="XM_006680309.1"/>
</dbReference>
<evidence type="ECO:0000313" key="2">
    <source>
        <dbReference type="EMBL" id="EGF79144.1"/>
    </source>
</evidence>
<dbReference type="GO" id="GO:0005737">
    <property type="term" value="C:cytoplasm"/>
    <property type="evidence" value="ECO:0000318"/>
    <property type="project" value="GO_Central"/>
</dbReference>
<dbReference type="InParanoid" id="F4P7K4"/>
<accession>F4P7K4</accession>
<feature type="region of interest" description="Disordered" evidence="1">
    <location>
        <begin position="495"/>
        <end position="545"/>
    </location>
</feature>
<feature type="region of interest" description="Disordered" evidence="1">
    <location>
        <begin position="394"/>
        <end position="433"/>
    </location>
</feature>
<reference evidence="2 3" key="1">
    <citation type="submission" date="2009-12" db="EMBL/GenBank/DDBJ databases">
        <title>The draft genome of Batrachochytrium dendrobatidis.</title>
        <authorList>
            <consortium name="US DOE Joint Genome Institute (JGI-PGF)"/>
            <person name="Kuo A."/>
            <person name="Salamov A."/>
            <person name="Schmutz J."/>
            <person name="Lucas S."/>
            <person name="Pitluck S."/>
            <person name="Rosenblum E."/>
            <person name="Stajich J."/>
            <person name="Eisen M."/>
            <person name="Grigoriev I.V."/>
        </authorList>
    </citation>
    <scope>NUCLEOTIDE SEQUENCE [LARGE SCALE GENOMIC DNA]</scope>
    <source>
        <strain evidence="3">JAM81 / FGSC 10211</strain>
    </source>
</reference>
<dbReference type="InterPro" id="IPR011993">
    <property type="entry name" value="PH-like_dom_sf"/>
</dbReference>
<feature type="compositionally biased region" description="Polar residues" evidence="1">
    <location>
        <begin position="526"/>
        <end position="536"/>
    </location>
</feature>
<dbReference type="EMBL" id="GL882887">
    <property type="protein sequence ID" value="EGF79144.1"/>
    <property type="molecule type" value="Genomic_DNA"/>
</dbReference>
<dbReference type="PANTHER" id="PTHR31941:SF1">
    <property type="entry name" value="CYTOSKELETAL SIGNALING PROTEIN SLM1"/>
    <property type="match status" value="1"/>
</dbReference>
<dbReference type="GeneID" id="18239019"/>
<gene>
    <name evidence="2" type="ORF">BATDEDRAFT_26405</name>
</gene>
<dbReference type="Proteomes" id="UP000007241">
    <property type="component" value="Unassembled WGS sequence"/>
</dbReference>
<feature type="region of interest" description="Disordered" evidence="1">
    <location>
        <begin position="450"/>
        <end position="483"/>
    </location>
</feature>
<dbReference type="Gene3D" id="2.30.29.30">
    <property type="entry name" value="Pleckstrin-homology domain (PH domain)/Phosphotyrosine-binding domain (PTB)"/>
    <property type="match status" value="1"/>
</dbReference>
<feature type="region of interest" description="Disordered" evidence="1">
    <location>
        <begin position="336"/>
        <end position="364"/>
    </location>
</feature>
<keyword evidence="3" id="KW-1185">Reference proteome</keyword>
<dbReference type="AlphaFoldDB" id="F4P7K4"/>